<evidence type="ECO:0000313" key="2">
    <source>
        <dbReference type="Proteomes" id="UP000499080"/>
    </source>
</evidence>
<accession>A0A4Y2DRD7</accession>
<sequence length="51" mass="6053">MHLNAITDYVRPVLYRIELLHDVKAFREGRNETADLHRTGWPFIPQHQIAI</sequence>
<protein>
    <submittedName>
        <fullName evidence="1">Uncharacterized protein</fullName>
    </submittedName>
</protein>
<feature type="non-terminal residue" evidence="1">
    <location>
        <position position="51"/>
    </location>
</feature>
<dbReference type="Proteomes" id="UP000499080">
    <property type="component" value="Unassembled WGS sequence"/>
</dbReference>
<name>A0A4Y2DRD7_ARAVE</name>
<proteinExistence type="predicted"/>
<organism evidence="1 2">
    <name type="scientific">Araneus ventricosus</name>
    <name type="common">Orbweaver spider</name>
    <name type="synonym">Epeira ventricosa</name>
    <dbReference type="NCBI Taxonomy" id="182803"/>
    <lineage>
        <taxon>Eukaryota</taxon>
        <taxon>Metazoa</taxon>
        <taxon>Ecdysozoa</taxon>
        <taxon>Arthropoda</taxon>
        <taxon>Chelicerata</taxon>
        <taxon>Arachnida</taxon>
        <taxon>Araneae</taxon>
        <taxon>Araneomorphae</taxon>
        <taxon>Entelegynae</taxon>
        <taxon>Araneoidea</taxon>
        <taxon>Araneidae</taxon>
        <taxon>Araneus</taxon>
    </lineage>
</organism>
<comment type="caution">
    <text evidence="1">The sequence shown here is derived from an EMBL/GenBank/DDBJ whole genome shotgun (WGS) entry which is preliminary data.</text>
</comment>
<dbReference type="AlphaFoldDB" id="A0A4Y2DRD7"/>
<gene>
    <name evidence="1" type="ORF">AVEN_12324_1</name>
</gene>
<reference evidence="1 2" key="1">
    <citation type="journal article" date="2019" name="Sci. Rep.">
        <title>Orb-weaving spider Araneus ventricosus genome elucidates the spidroin gene catalogue.</title>
        <authorList>
            <person name="Kono N."/>
            <person name="Nakamura H."/>
            <person name="Ohtoshi R."/>
            <person name="Moran D.A.P."/>
            <person name="Shinohara A."/>
            <person name="Yoshida Y."/>
            <person name="Fujiwara M."/>
            <person name="Mori M."/>
            <person name="Tomita M."/>
            <person name="Arakawa K."/>
        </authorList>
    </citation>
    <scope>NUCLEOTIDE SEQUENCE [LARGE SCALE GENOMIC DNA]</scope>
</reference>
<dbReference type="EMBL" id="BGPR01090450">
    <property type="protein sequence ID" value="GBM19390.1"/>
    <property type="molecule type" value="Genomic_DNA"/>
</dbReference>
<evidence type="ECO:0000313" key="1">
    <source>
        <dbReference type="EMBL" id="GBM19390.1"/>
    </source>
</evidence>
<keyword evidence="2" id="KW-1185">Reference proteome</keyword>